<dbReference type="CDD" id="cd03429">
    <property type="entry name" value="NUDIX_NADH_pyrophosphatase_Nudt13"/>
    <property type="match status" value="1"/>
</dbReference>
<evidence type="ECO:0000256" key="6">
    <source>
        <dbReference type="ARBA" id="ARBA00022801"/>
    </source>
</evidence>
<dbReference type="PROSITE" id="PS00893">
    <property type="entry name" value="NUDIX_BOX"/>
    <property type="match status" value="1"/>
</dbReference>
<dbReference type="EMBL" id="CAEZYL010000005">
    <property type="protein sequence ID" value="CAB4715663.1"/>
    <property type="molecule type" value="Genomic_DNA"/>
</dbReference>
<dbReference type="PROSITE" id="PS51462">
    <property type="entry name" value="NUDIX"/>
    <property type="match status" value="1"/>
</dbReference>
<dbReference type="EC" id="3.6.1.22" evidence="4"/>
<proteinExistence type="inferred from homology"/>
<dbReference type="InterPro" id="IPR015797">
    <property type="entry name" value="NUDIX_hydrolase-like_dom_sf"/>
</dbReference>
<feature type="domain" description="Nudix hydrolase" evidence="10">
    <location>
        <begin position="192"/>
        <end position="317"/>
    </location>
</feature>
<dbReference type="Pfam" id="PF00293">
    <property type="entry name" value="NUDIX"/>
    <property type="match status" value="1"/>
</dbReference>
<dbReference type="InterPro" id="IPR050241">
    <property type="entry name" value="NAD-cap_RNA_hydrolase_NudC"/>
</dbReference>
<dbReference type="InterPro" id="IPR015376">
    <property type="entry name" value="Znr_NADH_PPase"/>
</dbReference>
<dbReference type="GO" id="GO:0046872">
    <property type="term" value="F:metal ion binding"/>
    <property type="evidence" value="ECO:0007669"/>
    <property type="project" value="UniProtKB-KW"/>
</dbReference>
<dbReference type="InterPro" id="IPR015375">
    <property type="entry name" value="NADH_PPase-like_N"/>
</dbReference>
<dbReference type="InterPro" id="IPR049734">
    <property type="entry name" value="NudC-like_C"/>
</dbReference>
<evidence type="ECO:0000256" key="3">
    <source>
        <dbReference type="ARBA" id="ARBA00009595"/>
    </source>
</evidence>
<protein>
    <recommendedName>
        <fullName evidence="4">NAD(+) diphosphatase</fullName>
        <ecNumber evidence="4">3.6.1.22</ecNumber>
    </recommendedName>
</protein>
<keyword evidence="8" id="KW-0520">NAD</keyword>
<dbReference type="PANTHER" id="PTHR42904:SF6">
    <property type="entry name" value="NAD-CAPPED RNA HYDROLASE NUDT12"/>
    <property type="match status" value="1"/>
</dbReference>
<evidence type="ECO:0000313" key="11">
    <source>
        <dbReference type="EMBL" id="CAB4715663.1"/>
    </source>
</evidence>
<evidence type="ECO:0000256" key="7">
    <source>
        <dbReference type="ARBA" id="ARBA00022842"/>
    </source>
</evidence>
<evidence type="ECO:0000256" key="9">
    <source>
        <dbReference type="ARBA" id="ARBA00023679"/>
    </source>
</evidence>
<comment type="cofactor">
    <cofactor evidence="1">
        <name>Mg(2+)</name>
        <dbReference type="ChEBI" id="CHEBI:18420"/>
    </cofactor>
</comment>
<evidence type="ECO:0000256" key="2">
    <source>
        <dbReference type="ARBA" id="ARBA00001947"/>
    </source>
</evidence>
<evidence type="ECO:0000259" key="10">
    <source>
        <dbReference type="PROSITE" id="PS51462"/>
    </source>
</evidence>
<dbReference type="Gene3D" id="3.90.79.10">
    <property type="entry name" value="Nucleoside Triphosphate Pyrophosphohydrolase"/>
    <property type="match status" value="1"/>
</dbReference>
<comment type="similarity">
    <text evidence="3">Belongs to the Nudix hydrolase family. NudC subfamily.</text>
</comment>
<comment type="catalytic activity">
    <reaction evidence="9">
        <text>a 5'-end NAD(+)-phospho-ribonucleoside in mRNA + H2O = a 5'-end phospho-adenosine-phospho-ribonucleoside in mRNA + beta-nicotinamide D-ribonucleotide + 2 H(+)</text>
        <dbReference type="Rhea" id="RHEA:60876"/>
        <dbReference type="Rhea" id="RHEA-COMP:15698"/>
        <dbReference type="Rhea" id="RHEA-COMP:15719"/>
        <dbReference type="ChEBI" id="CHEBI:14649"/>
        <dbReference type="ChEBI" id="CHEBI:15377"/>
        <dbReference type="ChEBI" id="CHEBI:15378"/>
        <dbReference type="ChEBI" id="CHEBI:144029"/>
        <dbReference type="ChEBI" id="CHEBI:144051"/>
    </reaction>
    <physiologicalReaction direction="left-to-right" evidence="9">
        <dbReference type="Rhea" id="RHEA:60877"/>
    </physiologicalReaction>
</comment>
<dbReference type="GO" id="GO:0005829">
    <property type="term" value="C:cytosol"/>
    <property type="evidence" value="ECO:0007669"/>
    <property type="project" value="TreeGrafter"/>
</dbReference>
<evidence type="ECO:0000256" key="4">
    <source>
        <dbReference type="ARBA" id="ARBA00012381"/>
    </source>
</evidence>
<dbReference type="InterPro" id="IPR000086">
    <property type="entry name" value="NUDIX_hydrolase_dom"/>
</dbReference>
<keyword evidence="5" id="KW-0479">Metal-binding</keyword>
<keyword evidence="6" id="KW-0378">Hydrolase</keyword>
<name>A0A6J6R1B9_9ZZZZ</name>
<keyword evidence="7" id="KW-0460">Magnesium</keyword>
<evidence type="ECO:0000256" key="1">
    <source>
        <dbReference type="ARBA" id="ARBA00001946"/>
    </source>
</evidence>
<dbReference type="GO" id="GO:0006742">
    <property type="term" value="P:NADP+ catabolic process"/>
    <property type="evidence" value="ECO:0007669"/>
    <property type="project" value="TreeGrafter"/>
</dbReference>
<dbReference type="GO" id="GO:0019677">
    <property type="term" value="P:NAD+ catabolic process"/>
    <property type="evidence" value="ECO:0007669"/>
    <property type="project" value="TreeGrafter"/>
</dbReference>
<organism evidence="11">
    <name type="scientific">freshwater metagenome</name>
    <dbReference type="NCBI Taxonomy" id="449393"/>
    <lineage>
        <taxon>unclassified sequences</taxon>
        <taxon>metagenomes</taxon>
        <taxon>ecological metagenomes</taxon>
    </lineage>
</organism>
<sequence>MEQVPGRNTHVRTVTTSSKLRGVNAAFSTLALPLARAAIDRAGELRLDADKLSELWRTAAIVHFSSGKFHCTSSTSTTNSLTRFTSTEIDSRLATDDFTTGERFFLGFDSGTAYFAWCSEDIDSTDVKADFKSLREIGDDLSDADMGLAVHAQALANWHHTHQFCSRCGATTTSAQGGSLRKCDVDASEHYPRTDPAIIVLVKDKDDNILLGRQKVWPEHRFSNFAGFVEPGESFENCVTREVGEEAGVDISDVIYLGSQPWPFPASIMIAFHAITSNPEAARPDGQEIEEVRWYSRASMKQAIADKTLLLPPGMSVSRRMLEAWYCADGSAIADLTGGERWSS</sequence>
<dbReference type="NCBIfam" id="NF001299">
    <property type="entry name" value="PRK00241.1"/>
    <property type="match status" value="1"/>
</dbReference>
<evidence type="ECO:0000256" key="5">
    <source>
        <dbReference type="ARBA" id="ARBA00022723"/>
    </source>
</evidence>
<gene>
    <name evidence="11" type="ORF">UFOPK2689_00196</name>
</gene>
<evidence type="ECO:0000256" key="8">
    <source>
        <dbReference type="ARBA" id="ARBA00023027"/>
    </source>
</evidence>
<dbReference type="GO" id="GO:0005777">
    <property type="term" value="C:peroxisome"/>
    <property type="evidence" value="ECO:0007669"/>
    <property type="project" value="TreeGrafter"/>
</dbReference>
<comment type="cofactor">
    <cofactor evidence="2">
        <name>Zn(2+)</name>
        <dbReference type="ChEBI" id="CHEBI:29105"/>
    </cofactor>
</comment>
<reference evidence="11" key="1">
    <citation type="submission" date="2020-05" db="EMBL/GenBank/DDBJ databases">
        <authorList>
            <person name="Chiriac C."/>
            <person name="Salcher M."/>
            <person name="Ghai R."/>
            <person name="Kavagutti S V."/>
        </authorList>
    </citation>
    <scope>NUCLEOTIDE SEQUENCE</scope>
</reference>
<dbReference type="GO" id="GO:0035529">
    <property type="term" value="F:NADH pyrophosphatase activity"/>
    <property type="evidence" value="ECO:0007669"/>
    <property type="project" value="TreeGrafter"/>
</dbReference>
<dbReference type="InterPro" id="IPR020084">
    <property type="entry name" value="NUDIX_hydrolase_CS"/>
</dbReference>
<dbReference type="AlphaFoldDB" id="A0A6J6R1B9"/>
<dbReference type="Pfam" id="PF09297">
    <property type="entry name" value="Zn_ribbon_NUD"/>
    <property type="match status" value="1"/>
</dbReference>
<dbReference type="SUPFAM" id="SSF55811">
    <property type="entry name" value="Nudix"/>
    <property type="match status" value="1"/>
</dbReference>
<dbReference type="Gene3D" id="3.90.79.20">
    <property type="match status" value="1"/>
</dbReference>
<dbReference type="Pfam" id="PF09296">
    <property type="entry name" value="NUDIX-like"/>
    <property type="match status" value="1"/>
</dbReference>
<dbReference type="PANTHER" id="PTHR42904">
    <property type="entry name" value="NUDIX HYDROLASE, NUDC SUBFAMILY"/>
    <property type="match status" value="1"/>
</dbReference>
<accession>A0A6J6R1B9</accession>